<sequence>MYRREAVHGRQYALVASYDPRQYGGAHSFPGPHREANLSSLSWNSARTNSWLLKRGFSESGQGNGTLSHSLPDGCVNGKITGAGVEQVMKHIQRFPKVESHYCIMVRTKKEYMYSKYLSQEILDLDSLHTETFKESYRSLNEKSSPQKESSKVTGSQMQFPVPKVDKGQLKLDQLKLKDLKDMLKFMSAVNRKYDEALSVKN</sequence>
<organism evidence="2 3">
    <name type="scientific">Plakobranchus ocellatus</name>
    <dbReference type="NCBI Taxonomy" id="259542"/>
    <lineage>
        <taxon>Eukaryota</taxon>
        <taxon>Metazoa</taxon>
        <taxon>Spiralia</taxon>
        <taxon>Lophotrochozoa</taxon>
        <taxon>Mollusca</taxon>
        <taxon>Gastropoda</taxon>
        <taxon>Heterobranchia</taxon>
        <taxon>Euthyneura</taxon>
        <taxon>Panpulmonata</taxon>
        <taxon>Sacoglossa</taxon>
        <taxon>Placobranchoidea</taxon>
        <taxon>Plakobranchidae</taxon>
        <taxon>Plakobranchus</taxon>
    </lineage>
</organism>
<dbReference type="EMBL" id="BLXT01005762">
    <property type="protein sequence ID" value="GFO25593.1"/>
    <property type="molecule type" value="Genomic_DNA"/>
</dbReference>
<reference evidence="2 3" key="1">
    <citation type="journal article" date="2021" name="Elife">
        <title>Chloroplast acquisition without the gene transfer in kleptoplastic sea slugs, Plakobranchus ocellatus.</title>
        <authorList>
            <person name="Maeda T."/>
            <person name="Takahashi S."/>
            <person name="Yoshida T."/>
            <person name="Shimamura S."/>
            <person name="Takaki Y."/>
            <person name="Nagai Y."/>
            <person name="Toyoda A."/>
            <person name="Suzuki Y."/>
            <person name="Arimoto A."/>
            <person name="Ishii H."/>
            <person name="Satoh N."/>
            <person name="Nishiyama T."/>
            <person name="Hasebe M."/>
            <person name="Maruyama T."/>
            <person name="Minagawa J."/>
            <person name="Obokata J."/>
            <person name="Shigenobu S."/>
        </authorList>
    </citation>
    <scope>NUCLEOTIDE SEQUENCE [LARGE SCALE GENOMIC DNA]</scope>
</reference>
<name>A0AAV4C2E5_9GAST</name>
<feature type="compositionally biased region" description="Basic and acidic residues" evidence="1">
    <location>
        <begin position="138"/>
        <end position="151"/>
    </location>
</feature>
<accession>A0AAV4C2E5</accession>
<dbReference type="AlphaFoldDB" id="A0AAV4C2E5"/>
<evidence type="ECO:0000313" key="3">
    <source>
        <dbReference type="Proteomes" id="UP000735302"/>
    </source>
</evidence>
<protein>
    <submittedName>
        <fullName evidence="2">Uncharacterized protein</fullName>
    </submittedName>
</protein>
<evidence type="ECO:0000313" key="2">
    <source>
        <dbReference type="EMBL" id="GFO25593.1"/>
    </source>
</evidence>
<dbReference type="Proteomes" id="UP000735302">
    <property type="component" value="Unassembled WGS sequence"/>
</dbReference>
<evidence type="ECO:0000256" key="1">
    <source>
        <dbReference type="SAM" id="MobiDB-lite"/>
    </source>
</evidence>
<proteinExistence type="predicted"/>
<comment type="caution">
    <text evidence="2">The sequence shown here is derived from an EMBL/GenBank/DDBJ whole genome shotgun (WGS) entry which is preliminary data.</text>
</comment>
<feature type="region of interest" description="Disordered" evidence="1">
    <location>
        <begin position="138"/>
        <end position="165"/>
    </location>
</feature>
<gene>
    <name evidence="2" type="ORF">PoB_005209800</name>
</gene>
<keyword evidence="3" id="KW-1185">Reference proteome</keyword>